<reference evidence="5" key="3">
    <citation type="submission" date="2016-02" db="EMBL/GenBank/DDBJ databases">
        <title>Resequencing and annotation of the Colletotrichum higginsianum genome.</title>
        <authorList>
            <person name="O'Connell R."/>
            <person name="Zambounis A."/>
            <person name="Thon M."/>
            <person name="Dallery J.-F."/>
        </authorList>
    </citation>
    <scope>NUCLEOTIDE SEQUENCE [LARGE SCALE GENOMIC DNA]</scope>
    <source>
        <strain evidence="5">IMI 349063</strain>
    </source>
</reference>
<dbReference type="eggNOG" id="KOG1018">
    <property type="taxonomic scope" value="Eukaryota"/>
</dbReference>
<accession>H1V0Y9</accession>
<name>H1V0Y9_COLHI</name>
<evidence type="ECO:0000313" key="6">
    <source>
        <dbReference type="Proteomes" id="UP000007174"/>
    </source>
</evidence>
<gene>
    <name evidence="4" type="ORF">CH063_05989</name>
    <name evidence="5" type="ORF">CH63R_10029</name>
</gene>
<reference evidence="7" key="4">
    <citation type="journal article" date="2017" name="BMC Genomics">
        <title>Gapless genome assembly of Colletotrichum higginsianum reveals chromosome structure and association of transposable elements with secondary metabolite gene clusters.</title>
        <authorList>
            <person name="Dallery J.-F."/>
            <person name="Lapalu N."/>
            <person name="Zampounis A."/>
            <person name="Pigne S."/>
            <person name="Luyten I."/>
            <person name="Amselem J."/>
            <person name="Wittenberg A.H.J."/>
            <person name="Zhou S."/>
            <person name="de Queiroz M.V."/>
            <person name="Robin G.P."/>
            <person name="Auger A."/>
            <person name="Hainaut M."/>
            <person name="Henrissat B."/>
            <person name="Kim K.-T."/>
            <person name="Lee Y.-H."/>
            <person name="Lespinet O."/>
            <person name="Schwartz D.C."/>
            <person name="Thon M.R."/>
            <person name="O'Connell R.J."/>
        </authorList>
    </citation>
    <scope>NUCLEOTIDE SEQUENCE [LARGE SCALE GENOMIC DNA]</scope>
    <source>
        <strain evidence="7">IMI 349063</strain>
    </source>
</reference>
<dbReference type="GO" id="GO:0052717">
    <property type="term" value="F:tRNA-specific adenosine-34 deaminase activity"/>
    <property type="evidence" value="ECO:0007669"/>
    <property type="project" value="UniProtKB-EC"/>
</dbReference>
<dbReference type="CDD" id="cd01285">
    <property type="entry name" value="nucleoside_deaminase"/>
    <property type="match status" value="1"/>
</dbReference>
<dbReference type="GO" id="GO:0005634">
    <property type="term" value="C:nucleus"/>
    <property type="evidence" value="ECO:0007669"/>
    <property type="project" value="TreeGrafter"/>
</dbReference>
<dbReference type="Proteomes" id="UP000092177">
    <property type="component" value="Unassembled WGS sequence"/>
</dbReference>
<feature type="region of interest" description="Disordered" evidence="2">
    <location>
        <begin position="125"/>
        <end position="159"/>
    </location>
</feature>
<evidence type="ECO:0000313" key="7">
    <source>
        <dbReference type="Proteomes" id="UP000092177"/>
    </source>
</evidence>
<feature type="compositionally biased region" description="Low complexity" evidence="2">
    <location>
        <begin position="130"/>
        <end position="142"/>
    </location>
</feature>
<reference evidence="4" key="1">
    <citation type="submission" date="2011-12" db="EMBL/GenBank/DDBJ databases">
        <title>The genome sequence of Colletotrichum higginsianum IMI 34906.</title>
        <authorList>
            <person name="Ma L.-J."/>
            <person name="O'Connell R."/>
            <person name="van Themaat E.V.L."/>
            <person name="Stueber K."/>
            <person name="Young S.K."/>
            <person name="Zeng Q."/>
            <person name="Gargeya S."/>
            <person name="Fitzgerald M."/>
            <person name="Haas B."/>
            <person name="Abouelleil A."/>
            <person name="Alvarado L."/>
            <person name="Arachchi H.M."/>
            <person name="Berlin A."/>
            <person name="Chapman S.B."/>
            <person name="Gearin G."/>
            <person name="Goldberg J."/>
            <person name="Griggs A."/>
            <person name="Gujja S."/>
            <person name="Hansen M."/>
            <person name="Heiman D."/>
            <person name="Howarth C."/>
            <person name="Larimer J."/>
            <person name="Lui A."/>
            <person name="MacDonald P.J.P."/>
            <person name="McCowen C."/>
            <person name="Montmayeur A."/>
            <person name="Murphy C."/>
            <person name="Neiman D."/>
            <person name="Pearson M."/>
            <person name="Priest M."/>
            <person name="Roberts A."/>
            <person name="Saif S."/>
            <person name="Shea T."/>
            <person name="Sisk P."/>
            <person name="Stolte C."/>
            <person name="Sykes S."/>
            <person name="Wortman J."/>
            <person name="Nusbaum C."/>
            <person name="Birren B."/>
        </authorList>
    </citation>
    <scope>NUCLEOTIDE SEQUENCE [LARGE SCALE GENOMIC DNA]</scope>
    <source>
        <strain evidence="4">IMI 349063</strain>
    </source>
</reference>
<dbReference type="OrthoDB" id="1701769at2759"/>
<dbReference type="HOGENOM" id="CLU_025810_8_4_1"/>
<dbReference type="InterPro" id="IPR016193">
    <property type="entry name" value="Cytidine_deaminase-like"/>
</dbReference>
<dbReference type="SUPFAM" id="SSF53927">
    <property type="entry name" value="Cytidine deaminase-like"/>
    <property type="match status" value="1"/>
</dbReference>
<protein>
    <submittedName>
        <fullName evidence="4">tRNA-specific adenosine deaminase subunit TAD2</fullName>
    </submittedName>
</protein>
<feature type="region of interest" description="Disordered" evidence="2">
    <location>
        <begin position="452"/>
        <end position="497"/>
    </location>
</feature>
<evidence type="ECO:0000256" key="1">
    <source>
        <dbReference type="ARBA" id="ARBA00022801"/>
    </source>
</evidence>
<dbReference type="STRING" id="759273.H1V0Y9"/>
<feature type="region of interest" description="Disordered" evidence="2">
    <location>
        <begin position="1"/>
        <end position="91"/>
    </location>
</feature>
<dbReference type="KEGG" id="chig:CH63R_10029"/>
<dbReference type="PANTHER" id="PTHR11079:SF149">
    <property type="entry name" value="TRNA-SPECIFIC ADENOSINE DEAMINASE 2"/>
    <property type="match status" value="1"/>
</dbReference>
<dbReference type="VEuPathDB" id="FungiDB:CH63R_10029"/>
<dbReference type="Pfam" id="PF00383">
    <property type="entry name" value="dCMP_cyt_deam_1"/>
    <property type="match status" value="1"/>
</dbReference>
<dbReference type="Gene3D" id="3.40.140.10">
    <property type="entry name" value="Cytidine Deaminase, domain 2"/>
    <property type="match status" value="1"/>
</dbReference>
<dbReference type="PROSITE" id="PS51747">
    <property type="entry name" value="CYT_DCMP_DEAMINASES_2"/>
    <property type="match status" value="1"/>
</dbReference>
<dbReference type="Pfam" id="PF14437">
    <property type="entry name" value="MafB19-deam"/>
    <property type="match status" value="1"/>
</dbReference>
<evidence type="ECO:0000313" key="5">
    <source>
        <dbReference type="EMBL" id="OBR05909.1"/>
    </source>
</evidence>
<dbReference type="RefSeq" id="XP_018154427.1">
    <property type="nucleotide sequence ID" value="XM_018305003.1"/>
</dbReference>
<dbReference type="GO" id="GO:0002100">
    <property type="term" value="P:tRNA wobble adenosine to inosine editing"/>
    <property type="evidence" value="ECO:0007669"/>
    <property type="project" value="InterPro"/>
</dbReference>
<sequence length="497" mass="52951">MAGTKEIPSPQANMEAPSLSDSPSGPGPTSQGKDKGKRLSSTSKFIQNIFCRLIPSYSPNPKPSPTSSTTPSPTDTTTATSQHPTQPVQQPQLPLISENSEMAAVSVRSSEPAVPLVPIDCVPSPAASENNNNNNNNNAAAAADDDDNDSNKENQHKASASAVVAPFAALGRVSVESTCRSRPSASIPLTTLTPLSERPLHQAFMDQALDMARLALKTNETPVGCVLVYDGSVIARGMNATNVTRNGTRHAEFMALSALLSYRPNNSEEVVDAQLRQQASERSKLDMPDDEADFFPMDDEYVRKGHLYPYGQKLHRAPRVERSILRECVLYVTVEPCVMCAGLLRQLGIKKVYFGAVNDKFGGTGGVFSIHKNSTDTRQDPNPVTVLRPLQTSTNACNLPRPASSASGKGVLSNGRPTSQGGDGGNVEPGFEAEGGWGRDEAVNLLRRFYVQENGRAPVPRKKEGRAARLAAMEQAGSDAGTPVAPQSSDGDDEGNA</sequence>
<dbReference type="GO" id="GO:0046872">
    <property type="term" value="F:metal ion binding"/>
    <property type="evidence" value="ECO:0007669"/>
    <property type="project" value="UniProtKB-KW"/>
</dbReference>
<feature type="domain" description="CMP/dCMP-type deaminase" evidence="3">
    <location>
        <begin position="199"/>
        <end position="368"/>
    </location>
</feature>
<keyword evidence="7" id="KW-1185">Reference proteome</keyword>
<feature type="compositionally biased region" description="Low complexity" evidence="2">
    <location>
        <begin position="17"/>
        <end position="31"/>
    </location>
</feature>
<dbReference type="InterPro" id="IPR058535">
    <property type="entry name" value="MafB19-deam"/>
</dbReference>
<evidence type="ECO:0000256" key="2">
    <source>
        <dbReference type="SAM" id="MobiDB-lite"/>
    </source>
</evidence>
<dbReference type="Proteomes" id="UP000007174">
    <property type="component" value="Unassembled WGS sequence"/>
</dbReference>
<dbReference type="SMR" id="H1V0Y9"/>
<dbReference type="GO" id="GO:0005737">
    <property type="term" value="C:cytoplasm"/>
    <property type="evidence" value="ECO:0007669"/>
    <property type="project" value="TreeGrafter"/>
</dbReference>
<evidence type="ECO:0000313" key="4">
    <source>
        <dbReference type="EMBL" id="CCF33890.1"/>
    </source>
</evidence>
<organism evidence="4 6">
    <name type="scientific">Colletotrichum higginsianum (strain IMI 349063)</name>
    <name type="common">Crucifer anthracnose fungus</name>
    <dbReference type="NCBI Taxonomy" id="759273"/>
    <lineage>
        <taxon>Eukaryota</taxon>
        <taxon>Fungi</taxon>
        <taxon>Dikarya</taxon>
        <taxon>Ascomycota</taxon>
        <taxon>Pezizomycotina</taxon>
        <taxon>Sordariomycetes</taxon>
        <taxon>Hypocreomycetidae</taxon>
        <taxon>Glomerellales</taxon>
        <taxon>Glomerellaceae</taxon>
        <taxon>Colletotrichum</taxon>
        <taxon>Colletotrichum destructivum species complex</taxon>
    </lineage>
</organism>
<proteinExistence type="predicted"/>
<dbReference type="PANTHER" id="PTHR11079">
    <property type="entry name" value="CYTOSINE DEAMINASE FAMILY MEMBER"/>
    <property type="match status" value="1"/>
</dbReference>
<dbReference type="EMBL" id="LTAN01000007">
    <property type="protein sequence ID" value="OBR05909.1"/>
    <property type="molecule type" value="Genomic_DNA"/>
</dbReference>
<reference evidence="6" key="2">
    <citation type="journal article" date="2012" name="Nat. Genet.">
        <title>Lifestyle transitions in plant pathogenic Colletotrichum fungi deciphered by genome and transcriptome analyses.</title>
        <authorList>
            <person name="O'Connell R.J."/>
            <person name="Thon M.R."/>
            <person name="Hacquard S."/>
            <person name="Amyotte S.G."/>
            <person name="Kleemann J."/>
            <person name="Torres M.F."/>
            <person name="Damm U."/>
            <person name="Buiate E.A."/>
            <person name="Epstein L."/>
            <person name="Alkan N."/>
            <person name="Altmueller J."/>
            <person name="Alvarado-Balderrama L."/>
            <person name="Bauser C.A."/>
            <person name="Becker C."/>
            <person name="Birren B.W."/>
            <person name="Chen Z."/>
            <person name="Choi J."/>
            <person name="Crouch J.A."/>
            <person name="Duvick J.P."/>
            <person name="Farman M.A."/>
            <person name="Gan P."/>
            <person name="Heiman D."/>
            <person name="Henrissat B."/>
            <person name="Howard R.J."/>
            <person name="Kabbage M."/>
            <person name="Koch C."/>
            <person name="Kracher B."/>
            <person name="Kubo Y."/>
            <person name="Law A.D."/>
            <person name="Lebrun M.-H."/>
            <person name="Lee Y.-H."/>
            <person name="Miyara I."/>
            <person name="Moore N."/>
            <person name="Neumann U."/>
            <person name="Nordstroem K."/>
            <person name="Panaccione D.G."/>
            <person name="Panstruga R."/>
            <person name="Place M."/>
            <person name="Proctor R.H."/>
            <person name="Prusky D."/>
            <person name="Rech G."/>
            <person name="Reinhardt R."/>
            <person name="Rollins J.A."/>
            <person name="Rounsley S."/>
            <person name="Schardl C.L."/>
            <person name="Schwartz D.C."/>
            <person name="Shenoy N."/>
            <person name="Shirasu K."/>
            <person name="Sikhakolli U.R."/>
            <person name="Stueber K."/>
            <person name="Sukno S.A."/>
            <person name="Sweigard J.A."/>
            <person name="Takano Y."/>
            <person name="Takahara H."/>
            <person name="Trail F."/>
            <person name="van der Does H.C."/>
            <person name="Voll L.M."/>
            <person name="Will I."/>
            <person name="Young S."/>
            <person name="Zeng Q."/>
            <person name="Zhang J."/>
            <person name="Zhou S."/>
            <person name="Dickman M.B."/>
            <person name="Schulze-Lefert P."/>
            <person name="Ver Loren van Themaat E."/>
            <person name="Ma L.-J."/>
            <person name="Vaillancourt L.J."/>
        </authorList>
    </citation>
    <scope>NUCLEOTIDE SEQUENCE [LARGE SCALE GENOMIC DNA]</scope>
    <source>
        <strain evidence="6">IMI 349063</strain>
    </source>
</reference>
<feature type="compositionally biased region" description="Low complexity" evidence="2">
    <location>
        <begin position="65"/>
        <end position="91"/>
    </location>
</feature>
<evidence type="ECO:0000259" key="3">
    <source>
        <dbReference type="PROSITE" id="PS51747"/>
    </source>
</evidence>
<feature type="region of interest" description="Disordered" evidence="2">
    <location>
        <begin position="392"/>
        <end position="436"/>
    </location>
</feature>
<keyword evidence="1" id="KW-0378">Hydrolase</keyword>
<dbReference type="EMBL" id="CACQ02000932">
    <property type="protein sequence ID" value="CCF33890.1"/>
    <property type="molecule type" value="Genomic_DNA"/>
</dbReference>
<dbReference type="GeneID" id="28869110"/>
<dbReference type="InterPro" id="IPR002125">
    <property type="entry name" value="CMP_dCMP_dom"/>
</dbReference>
<dbReference type="AlphaFoldDB" id="H1V0Y9"/>